<evidence type="ECO:0000313" key="2">
    <source>
        <dbReference type="Proteomes" id="UP000009173"/>
    </source>
</evidence>
<dbReference type="EMBL" id="CP000527">
    <property type="protein sequence ID" value="ABM27072.1"/>
    <property type="molecule type" value="Genomic_DNA"/>
</dbReference>
<evidence type="ECO:0000313" key="1">
    <source>
        <dbReference type="EMBL" id="ABM27072.1"/>
    </source>
</evidence>
<dbReference type="AlphaFoldDB" id="A0A0H3A458"/>
<dbReference type="Proteomes" id="UP000009173">
    <property type="component" value="Chromosome"/>
</dbReference>
<dbReference type="KEGG" id="dvl:Dvul_0048"/>
<protein>
    <submittedName>
        <fullName evidence="1">Uncharacterized protein</fullName>
    </submittedName>
</protein>
<reference evidence="2" key="1">
    <citation type="journal article" date="2009" name="Environ. Microbiol.">
        <title>Contribution of mobile genetic elements to Desulfovibrio vulgaris genome plasticity.</title>
        <authorList>
            <person name="Walker C.B."/>
            <person name="Stolyar S."/>
            <person name="Chivian D."/>
            <person name="Pinel N."/>
            <person name="Gabster J.A."/>
            <person name="Dehal P.S."/>
            <person name="He Z."/>
            <person name="Yang Z.K."/>
            <person name="Yen H.C."/>
            <person name="Zhou J."/>
            <person name="Wall J.D."/>
            <person name="Hazen T.C."/>
            <person name="Arkin A.P."/>
            <person name="Stahl D.A."/>
        </authorList>
    </citation>
    <scope>NUCLEOTIDE SEQUENCE [LARGE SCALE GENOMIC DNA]</scope>
    <source>
        <strain evidence="2">DP4</strain>
    </source>
</reference>
<organism evidence="1 2">
    <name type="scientific">Nitratidesulfovibrio vulgaris (strain DP4)</name>
    <name type="common">Desulfovibrio vulgaris</name>
    <dbReference type="NCBI Taxonomy" id="391774"/>
    <lineage>
        <taxon>Bacteria</taxon>
        <taxon>Pseudomonadati</taxon>
        <taxon>Thermodesulfobacteriota</taxon>
        <taxon>Desulfovibrionia</taxon>
        <taxon>Desulfovibrionales</taxon>
        <taxon>Desulfovibrionaceae</taxon>
        <taxon>Nitratidesulfovibrio</taxon>
    </lineage>
</organism>
<gene>
    <name evidence="1" type="ordered locus">Dvul_0048</name>
</gene>
<proteinExistence type="predicted"/>
<accession>A0A0H3A458</accession>
<sequence>MHGCRGILRCHPHTYVRKAVASRGACCFMENIMRLARPGIAVRPQHGGNAALAPSRNAKPPADNVCGRPGTFATPRLCSVR</sequence>
<name>A0A0H3A458_NITV4</name>
<dbReference type="HOGENOM" id="CLU_2568334_0_0_7"/>